<evidence type="ECO:0000313" key="5">
    <source>
        <dbReference type="RefSeq" id="XP_014681789.1"/>
    </source>
</evidence>
<sequence>MRTTKACETDVFASNYSVFAMGVLASAALLLILTRFYEVDGASGTKWAEVSGRLQSVGIGDSGVWGVTANSAIFFRRGTQYHLDTAGPSWVQVPGQLSQLSVGHGVLWGVNVLFFIFVRRGITTLTPEGTHWERISGSLKQISVNTHTNEVWGVNSNNVIYRRQGITSTNYVGTSWQQLDGSLTSVSAGHAGVWGTNSANAIYYRVGTGNGIGTAGDSWVQVPGSLVRISVGIGIIWGINGGGLIFIRLGITVSNPTGVGWNRIPGQLAHISVNPTTNHVWGVNSGGVIYRRHGVVSPIHGHPVTGNLPHLGTNWRNIPLTAIHVDVGAAGVWVIGSNGNIYVRSYTQGPADVDGVSWLLVGGRLIQLSVGKGVVWGVNSGFNTFIRIGITRDAPTGTGWTNAGRQLQQISVNSETNEVWGVSPSNEIFRRTGIVSTCGHSNLFGTGWERVEGQLKVVSTGGAGVWGVSPTNAIFYRLDTNNYGQLGSGTSWVHVPGSLAWISSGDGYVWGVAPDFTIFVRIGITACVTYAHRNGVGIPRSLCSIQCEPSKGHVDGGTQTQCMY</sequence>
<feature type="transmembrane region" description="Helical" evidence="3">
    <location>
        <begin position="12"/>
        <end position="37"/>
    </location>
</feature>
<dbReference type="Pfam" id="PF19193">
    <property type="entry name" value="Tectonin"/>
    <property type="match status" value="2"/>
</dbReference>
<comment type="similarity">
    <text evidence="2">Belongs to the tectonin family.</text>
</comment>
<keyword evidence="3" id="KW-0812">Transmembrane</keyword>
<keyword evidence="3" id="KW-0472">Membrane</keyword>
<accession>A0ABM1FBG8</accession>
<dbReference type="PANTHER" id="PTHR23250">
    <property type="entry name" value="DYSFERLIN-RELATED"/>
    <property type="match status" value="1"/>
</dbReference>
<dbReference type="RefSeq" id="XP_014681789.1">
    <property type="nucleotide sequence ID" value="XM_014826303.1"/>
</dbReference>
<gene>
    <name evidence="5" type="primary">LOC106821478</name>
</gene>
<keyword evidence="3" id="KW-1133">Transmembrane helix</keyword>
<dbReference type="PANTHER" id="PTHR23250:SF3">
    <property type="entry name" value="FISH-EGG LECTIN-LIKE ISOFORM X1-RELATED"/>
    <property type="match status" value="1"/>
</dbReference>
<evidence type="ECO:0000313" key="4">
    <source>
        <dbReference type="Proteomes" id="UP000695022"/>
    </source>
</evidence>
<dbReference type="Proteomes" id="UP000695022">
    <property type="component" value="Unplaced"/>
</dbReference>
<proteinExistence type="inferred from homology"/>
<evidence type="ECO:0000256" key="1">
    <source>
        <dbReference type="ARBA" id="ARBA00022734"/>
    </source>
</evidence>
<evidence type="ECO:0000256" key="3">
    <source>
        <dbReference type="SAM" id="Phobius"/>
    </source>
</evidence>
<name>A0ABM1FBG8_PRICU</name>
<dbReference type="InterPro" id="IPR006624">
    <property type="entry name" value="Beta-propeller_rpt_TECPR"/>
</dbReference>
<reference evidence="5" key="1">
    <citation type="submission" date="2025-08" db="UniProtKB">
        <authorList>
            <consortium name="RefSeq"/>
        </authorList>
    </citation>
    <scope>IDENTIFICATION</scope>
</reference>
<dbReference type="SMART" id="SM00706">
    <property type="entry name" value="TECPR"/>
    <property type="match status" value="11"/>
</dbReference>
<dbReference type="GeneID" id="106821478"/>
<dbReference type="InterPro" id="IPR051513">
    <property type="entry name" value="Tectonin_beta-prop"/>
</dbReference>
<evidence type="ECO:0000256" key="2">
    <source>
        <dbReference type="ARBA" id="ARBA00038331"/>
    </source>
</evidence>
<protein>
    <submittedName>
        <fullName evidence="5">Tectonin beta-propeller repeat-containing protein-like</fullName>
    </submittedName>
</protein>
<keyword evidence="4" id="KW-1185">Reference proteome</keyword>
<keyword evidence="1" id="KW-0430">Lectin</keyword>
<organism evidence="4 5">
    <name type="scientific">Priapulus caudatus</name>
    <name type="common">Priapulid worm</name>
    <dbReference type="NCBI Taxonomy" id="37621"/>
    <lineage>
        <taxon>Eukaryota</taxon>
        <taxon>Metazoa</taxon>
        <taxon>Ecdysozoa</taxon>
        <taxon>Scalidophora</taxon>
        <taxon>Priapulida</taxon>
        <taxon>Priapulimorpha</taxon>
        <taxon>Priapulimorphida</taxon>
        <taxon>Priapulidae</taxon>
        <taxon>Priapulus</taxon>
    </lineage>
</organism>